<dbReference type="Proteomes" id="UP001165289">
    <property type="component" value="Unassembled WGS sequence"/>
</dbReference>
<evidence type="ECO:0000256" key="1">
    <source>
        <dbReference type="ARBA" id="ARBA00022536"/>
    </source>
</evidence>
<dbReference type="SMART" id="SM00179">
    <property type="entry name" value="EGF_CA"/>
    <property type="match status" value="1"/>
</dbReference>
<gene>
    <name evidence="6" type="ORF">LOD99_8258</name>
</gene>
<evidence type="ECO:0000259" key="5">
    <source>
        <dbReference type="SMART" id="SM00179"/>
    </source>
</evidence>
<dbReference type="Gene3D" id="2.10.25.10">
    <property type="entry name" value="Laminin"/>
    <property type="match status" value="1"/>
</dbReference>
<evidence type="ECO:0000256" key="3">
    <source>
        <dbReference type="ARBA" id="ARBA00023157"/>
    </source>
</evidence>
<keyword evidence="4" id="KW-1133">Transmembrane helix</keyword>
<comment type="caution">
    <text evidence="6">The sequence shown here is derived from an EMBL/GenBank/DDBJ whole genome shotgun (WGS) entry which is preliminary data.</text>
</comment>
<dbReference type="SUPFAM" id="SSF57196">
    <property type="entry name" value="EGF/Laminin"/>
    <property type="match status" value="1"/>
</dbReference>
<evidence type="ECO:0000256" key="4">
    <source>
        <dbReference type="SAM" id="Phobius"/>
    </source>
</evidence>
<dbReference type="FunFam" id="2.10.25.10:FF:000240">
    <property type="entry name" value="Vitamin K-dependent protein S"/>
    <property type="match status" value="1"/>
</dbReference>
<dbReference type="InterPro" id="IPR001881">
    <property type="entry name" value="EGF-like_Ca-bd_dom"/>
</dbReference>
<reference evidence="6 7" key="1">
    <citation type="journal article" date="2023" name="BMC Biol.">
        <title>The compact genome of the sponge Oopsacas minuta (Hexactinellida) is lacking key metazoan core genes.</title>
        <authorList>
            <person name="Santini S."/>
            <person name="Schenkelaars Q."/>
            <person name="Jourda C."/>
            <person name="Duchesne M."/>
            <person name="Belahbib H."/>
            <person name="Rocher C."/>
            <person name="Selva M."/>
            <person name="Riesgo A."/>
            <person name="Vervoort M."/>
            <person name="Leys S.P."/>
            <person name="Kodjabachian L."/>
            <person name="Le Bivic A."/>
            <person name="Borchiellini C."/>
            <person name="Claverie J.M."/>
            <person name="Renard E."/>
        </authorList>
    </citation>
    <scope>NUCLEOTIDE SEQUENCE [LARGE SCALE GENOMIC DNA]</scope>
    <source>
        <strain evidence="6">SPO-2</strain>
    </source>
</reference>
<evidence type="ECO:0000256" key="2">
    <source>
        <dbReference type="ARBA" id="ARBA00022737"/>
    </source>
</evidence>
<evidence type="ECO:0000313" key="7">
    <source>
        <dbReference type="Proteomes" id="UP001165289"/>
    </source>
</evidence>
<feature type="domain" description="EGF-like calcium-binding" evidence="5">
    <location>
        <begin position="1"/>
        <end position="41"/>
    </location>
</feature>
<sequence length="144" mass="16151">MNECLVDNGGCEQNCNNIIGSFNCSCFDGFNISTTNRSDCESIDITPVNPQILNFGKTEFILVIFGVVVFVLLVLLVLIFIVPLFYFFMKRWSYSPKQIPGYNPTIAELDKEKANESTVIENPLSHSVVYSPKPFKVTKVSPQV</sequence>
<dbReference type="CDD" id="cd00054">
    <property type="entry name" value="EGF_CA"/>
    <property type="match status" value="1"/>
</dbReference>
<keyword evidence="3" id="KW-1015">Disulfide bond</keyword>
<feature type="transmembrane region" description="Helical" evidence="4">
    <location>
        <begin position="60"/>
        <end position="88"/>
    </location>
</feature>
<keyword evidence="4" id="KW-0472">Membrane</keyword>
<keyword evidence="1" id="KW-0245">EGF-like domain</keyword>
<evidence type="ECO:0000313" key="6">
    <source>
        <dbReference type="EMBL" id="KAI6648056.1"/>
    </source>
</evidence>
<protein>
    <recommendedName>
        <fullName evidence="5">EGF-like calcium-binding domain-containing protein</fullName>
    </recommendedName>
</protein>
<proteinExistence type="predicted"/>
<name>A0AAV7JHU5_9METZ</name>
<dbReference type="GO" id="GO:0005509">
    <property type="term" value="F:calcium ion binding"/>
    <property type="evidence" value="ECO:0007669"/>
    <property type="project" value="InterPro"/>
</dbReference>
<keyword evidence="7" id="KW-1185">Reference proteome</keyword>
<organism evidence="6 7">
    <name type="scientific">Oopsacas minuta</name>
    <dbReference type="NCBI Taxonomy" id="111878"/>
    <lineage>
        <taxon>Eukaryota</taxon>
        <taxon>Metazoa</taxon>
        <taxon>Porifera</taxon>
        <taxon>Hexactinellida</taxon>
        <taxon>Hexasterophora</taxon>
        <taxon>Lyssacinosida</taxon>
        <taxon>Leucopsacidae</taxon>
        <taxon>Oopsacas</taxon>
    </lineage>
</organism>
<accession>A0AAV7JHU5</accession>
<dbReference type="AlphaFoldDB" id="A0AAV7JHU5"/>
<keyword evidence="4" id="KW-0812">Transmembrane</keyword>
<dbReference type="EMBL" id="JAKMXF010000333">
    <property type="protein sequence ID" value="KAI6648056.1"/>
    <property type="molecule type" value="Genomic_DNA"/>
</dbReference>
<keyword evidence="2" id="KW-0677">Repeat</keyword>